<name>A0ABU7E4C1_9TELE</name>
<gene>
    <name evidence="3" type="ORF">CHARACLAT_017476</name>
</gene>
<evidence type="ECO:0000259" key="2">
    <source>
        <dbReference type="Pfam" id="PF12017"/>
    </source>
</evidence>
<accession>A0ABU7E4C1</accession>
<keyword evidence="1" id="KW-0175">Coiled coil</keyword>
<evidence type="ECO:0000313" key="3">
    <source>
        <dbReference type="EMBL" id="MED6281068.1"/>
    </source>
</evidence>
<feature type="domain" description="THAP9-like helix-turn-helix" evidence="2">
    <location>
        <begin position="100"/>
        <end position="156"/>
    </location>
</feature>
<dbReference type="EMBL" id="JAHUTJ010042458">
    <property type="protein sequence ID" value="MED6281068.1"/>
    <property type="molecule type" value="Genomic_DNA"/>
</dbReference>
<evidence type="ECO:0000256" key="1">
    <source>
        <dbReference type="SAM" id="Coils"/>
    </source>
</evidence>
<keyword evidence="4" id="KW-1185">Reference proteome</keyword>
<reference evidence="3 4" key="1">
    <citation type="submission" date="2021-06" db="EMBL/GenBank/DDBJ databases">
        <authorList>
            <person name="Palmer J.M."/>
        </authorList>
    </citation>
    <scope>NUCLEOTIDE SEQUENCE [LARGE SCALE GENOMIC DNA]</scope>
    <source>
        <strain evidence="3 4">CL_MEX2019</strain>
        <tissue evidence="3">Muscle</tissue>
    </source>
</reference>
<feature type="coiled-coil region" evidence="1">
    <location>
        <begin position="64"/>
        <end position="98"/>
    </location>
</feature>
<comment type="caution">
    <text evidence="3">The sequence shown here is derived from an EMBL/GenBank/DDBJ whole genome shotgun (WGS) entry which is preliminary data.</text>
</comment>
<organism evidence="3 4">
    <name type="scientific">Characodon lateralis</name>
    <dbReference type="NCBI Taxonomy" id="208331"/>
    <lineage>
        <taxon>Eukaryota</taxon>
        <taxon>Metazoa</taxon>
        <taxon>Chordata</taxon>
        <taxon>Craniata</taxon>
        <taxon>Vertebrata</taxon>
        <taxon>Euteleostomi</taxon>
        <taxon>Actinopterygii</taxon>
        <taxon>Neopterygii</taxon>
        <taxon>Teleostei</taxon>
        <taxon>Neoteleostei</taxon>
        <taxon>Acanthomorphata</taxon>
        <taxon>Ovalentaria</taxon>
        <taxon>Atherinomorphae</taxon>
        <taxon>Cyprinodontiformes</taxon>
        <taxon>Goodeidae</taxon>
        <taxon>Characodon</taxon>
    </lineage>
</organism>
<proteinExistence type="predicted"/>
<protein>
    <recommendedName>
        <fullName evidence="2">THAP9-like helix-turn-helix domain-containing protein</fullName>
    </recommendedName>
</protein>
<evidence type="ECO:0000313" key="4">
    <source>
        <dbReference type="Proteomes" id="UP001352852"/>
    </source>
</evidence>
<sequence>MLKREQCPSASNCQTICSQSYQLRDGAKPVHMPWKPIEPNTSYIGGEHAYQNDDEQQIVSSNQVSKLKDDVERFRKKARNAEAREKRTKSACKNLLQQFSDKDLMNSELEHQLQSYKDMPVELFSKPAAQYTEQQKNFALTLHLYSSRAYQFLRETGVAGESRLTRVKFVHD</sequence>
<dbReference type="InterPro" id="IPR021896">
    <property type="entry name" value="THAP9-like_HTH"/>
</dbReference>
<dbReference type="Pfam" id="PF12017">
    <property type="entry name" value="Tnp_P_element"/>
    <property type="match status" value="1"/>
</dbReference>
<dbReference type="Proteomes" id="UP001352852">
    <property type="component" value="Unassembled WGS sequence"/>
</dbReference>